<comment type="caution">
    <text evidence="2">The sequence shown here is derived from an EMBL/GenBank/DDBJ whole genome shotgun (WGS) entry which is preliminary data.</text>
</comment>
<reference evidence="2 3" key="1">
    <citation type="journal article" date="2019" name="Commun. Biol.">
        <title>The bagworm genome reveals a unique fibroin gene that provides high tensile strength.</title>
        <authorList>
            <person name="Kono N."/>
            <person name="Nakamura H."/>
            <person name="Ohtoshi R."/>
            <person name="Tomita M."/>
            <person name="Numata K."/>
            <person name="Arakawa K."/>
        </authorList>
    </citation>
    <scope>NUCLEOTIDE SEQUENCE [LARGE SCALE GENOMIC DNA]</scope>
</reference>
<evidence type="ECO:0000313" key="3">
    <source>
        <dbReference type="Proteomes" id="UP000299102"/>
    </source>
</evidence>
<dbReference type="OrthoDB" id="9979246at2759"/>
<proteinExistence type="predicted"/>
<feature type="compositionally biased region" description="Basic and acidic residues" evidence="1">
    <location>
        <begin position="52"/>
        <end position="65"/>
    </location>
</feature>
<organism evidence="2 3">
    <name type="scientific">Eumeta variegata</name>
    <name type="common">Bagworm moth</name>
    <name type="synonym">Eumeta japonica</name>
    <dbReference type="NCBI Taxonomy" id="151549"/>
    <lineage>
        <taxon>Eukaryota</taxon>
        <taxon>Metazoa</taxon>
        <taxon>Ecdysozoa</taxon>
        <taxon>Arthropoda</taxon>
        <taxon>Hexapoda</taxon>
        <taxon>Insecta</taxon>
        <taxon>Pterygota</taxon>
        <taxon>Neoptera</taxon>
        <taxon>Endopterygota</taxon>
        <taxon>Lepidoptera</taxon>
        <taxon>Glossata</taxon>
        <taxon>Ditrysia</taxon>
        <taxon>Tineoidea</taxon>
        <taxon>Psychidae</taxon>
        <taxon>Oiketicinae</taxon>
        <taxon>Eumeta</taxon>
    </lineage>
</organism>
<accession>A0A4C1XPX4</accession>
<evidence type="ECO:0000313" key="2">
    <source>
        <dbReference type="EMBL" id="GBP65103.1"/>
    </source>
</evidence>
<gene>
    <name evidence="2" type="ORF">EVAR_5249_1</name>
</gene>
<name>A0A4C1XPX4_EUMVA</name>
<evidence type="ECO:0000256" key="1">
    <source>
        <dbReference type="SAM" id="MobiDB-lite"/>
    </source>
</evidence>
<feature type="region of interest" description="Disordered" evidence="1">
    <location>
        <begin position="52"/>
        <end position="82"/>
    </location>
</feature>
<protein>
    <submittedName>
        <fullName evidence="2">Uncharacterized protein</fullName>
    </submittedName>
</protein>
<keyword evidence="3" id="KW-1185">Reference proteome</keyword>
<sequence length="103" mass="11887">MPILFCFFQNTIDFIRNSSTRARFIINIKITGLKTLEPVLCYTYRHCFRRTGEKSEELHRSLDPYRRRRPSQTPSEAADGGAARGFLNAAECVARALRVFTEN</sequence>
<dbReference type="Proteomes" id="UP000299102">
    <property type="component" value="Unassembled WGS sequence"/>
</dbReference>
<dbReference type="AlphaFoldDB" id="A0A4C1XPX4"/>
<dbReference type="EMBL" id="BGZK01000919">
    <property type="protein sequence ID" value="GBP65103.1"/>
    <property type="molecule type" value="Genomic_DNA"/>
</dbReference>